<accession>A0A1J5SCZ0</accession>
<protein>
    <submittedName>
        <fullName evidence="1">Uncharacterized protein</fullName>
    </submittedName>
</protein>
<proteinExistence type="predicted"/>
<name>A0A1J5SCZ0_9ZZZZ</name>
<gene>
    <name evidence="1" type="ORF">GALL_159200</name>
</gene>
<dbReference type="EMBL" id="MLJW01000078">
    <property type="protein sequence ID" value="OIR02061.1"/>
    <property type="molecule type" value="Genomic_DNA"/>
</dbReference>
<reference evidence="1" key="1">
    <citation type="submission" date="2016-10" db="EMBL/GenBank/DDBJ databases">
        <title>Sequence of Gallionella enrichment culture.</title>
        <authorList>
            <person name="Poehlein A."/>
            <person name="Muehling M."/>
            <person name="Daniel R."/>
        </authorList>
    </citation>
    <scope>NUCLEOTIDE SEQUENCE</scope>
</reference>
<organism evidence="1">
    <name type="scientific">mine drainage metagenome</name>
    <dbReference type="NCBI Taxonomy" id="410659"/>
    <lineage>
        <taxon>unclassified sequences</taxon>
        <taxon>metagenomes</taxon>
        <taxon>ecological metagenomes</taxon>
    </lineage>
</organism>
<sequence>MGALAEEYLGFKTILGQKGIIFSFSGYVSEGILFALGDALKQKMALEETDHHVTRKVFSIFVEQVQNIIRYSADRMTGDIGKPVELSSGMIAVGQEGGSFFVVCANMVRLSDMERLKERLDHIKSLDREGIKAFYKEKLREDPEMDSKGASIGLIEIARRASAPIDYDFIEVGGASAFFCLKAFI</sequence>
<comment type="caution">
    <text evidence="1">The sequence shown here is derived from an EMBL/GenBank/DDBJ whole genome shotgun (WGS) entry which is preliminary data.</text>
</comment>
<dbReference type="NCBIfam" id="NF038262">
    <property type="entry name" value="SiaB_fam_kinase"/>
    <property type="match status" value="1"/>
</dbReference>
<evidence type="ECO:0000313" key="1">
    <source>
        <dbReference type="EMBL" id="OIR02061.1"/>
    </source>
</evidence>
<dbReference type="AlphaFoldDB" id="A0A1J5SCZ0"/>
<dbReference type="Pfam" id="PF19788">
    <property type="entry name" value="DUF6272"/>
    <property type="match status" value="1"/>
</dbReference>
<dbReference type="InterPro" id="IPR046239">
    <property type="entry name" value="DUF6272"/>
</dbReference>